<reference evidence="11" key="1">
    <citation type="submission" date="2023-03" db="EMBL/GenBank/DDBJ databases">
        <title>Andean soil-derived lignocellulolytic bacterial consortium as a source of novel taxa and putative plastic-active enzymes.</title>
        <authorList>
            <person name="Diaz-Garcia L."/>
            <person name="Chuvochina M."/>
            <person name="Feuerriegel G."/>
            <person name="Bunk B."/>
            <person name="Sproer C."/>
            <person name="Streit W.R."/>
            <person name="Rodriguez L.M."/>
            <person name="Overmann J."/>
            <person name="Jimenez D.J."/>
        </authorList>
    </citation>
    <scope>NUCLEOTIDE SEQUENCE</scope>
    <source>
        <strain evidence="11">MAG 2441</strain>
    </source>
</reference>
<keyword evidence="3" id="KW-0309">Germination</keyword>
<feature type="domain" description="Spore germination protein N-terminal" evidence="10">
    <location>
        <begin position="21"/>
        <end position="188"/>
    </location>
</feature>
<evidence type="ECO:0000256" key="7">
    <source>
        <dbReference type="ARBA" id="ARBA00023288"/>
    </source>
</evidence>
<organism evidence="11 12">
    <name type="scientific">Candidatus Cohnella colombiensis</name>
    <dbReference type="NCBI Taxonomy" id="3121368"/>
    <lineage>
        <taxon>Bacteria</taxon>
        <taxon>Bacillati</taxon>
        <taxon>Bacillota</taxon>
        <taxon>Bacilli</taxon>
        <taxon>Bacillales</taxon>
        <taxon>Paenibacillaceae</taxon>
        <taxon>Cohnella</taxon>
    </lineage>
</organism>
<evidence type="ECO:0000256" key="1">
    <source>
        <dbReference type="ARBA" id="ARBA00004635"/>
    </source>
</evidence>
<keyword evidence="12" id="KW-1185">Reference proteome</keyword>
<dbReference type="InterPro" id="IPR057336">
    <property type="entry name" value="GerAC_N"/>
</dbReference>
<comment type="subcellular location">
    <subcellularLocation>
        <location evidence="1">Membrane</location>
        <topology evidence="1">Lipid-anchor</topology>
    </subcellularLocation>
</comment>
<dbReference type="NCBIfam" id="TIGR02887">
    <property type="entry name" value="spore_ger_x_C"/>
    <property type="match status" value="1"/>
</dbReference>
<evidence type="ECO:0000256" key="8">
    <source>
        <dbReference type="SAM" id="SignalP"/>
    </source>
</evidence>
<comment type="similarity">
    <text evidence="2">Belongs to the GerABKC lipoprotein family.</text>
</comment>
<dbReference type="Pfam" id="PF25198">
    <property type="entry name" value="Spore_GerAC_N"/>
    <property type="match status" value="1"/>
</dbReference>
<dbReference type="Pfam" id="PF05504">
    <property type="entry name" value="Spore_GerAC"/>
    <property type="match status" value="1"/>
</dbReference>
<feature type="chain" id="PRO_5041721864" evidence="8">
    <location>
        <begin position="18"/>
        <end position="370"/>
    </location>
</feature>
<name>A0AA95EWE3_9BACL</name>
<keyword evidence="5" id="KW-0472">Membrane</keyword>
<evidence type="ECO:0000256" key="3">
    <source>
        <dbReference type="ARBA" id="ARBA00022544"/>
    </source>
</evidence>
<evidence type="ECO:0000259" key="10">
    <source>
        <dbReference type="Pfam" id="PF25198"/>
    </source>
</evidence>
<evidence type="ECO:0000313" key="11">
    <source>
        <dbReference type="EMBL" id="WEK54109.1"/>
    </source>
</evidence>
<evidence type="ECO:0000256" key="2">
    <source>
        <dbReference type="ARBA" id="ARBA00007886"/>
    </source>
</evidence>
<evidence type="ECO:0000256" key="4">
    <source>
        <dbReference type="ARBA" id="ARBA00022729"/>
    </source>
</evidence>
<dbReference type="PANTHER" id="PTHR35789">
    <property type="entry name" value="SPORE GERMINATION PROTEIN B3"/>
    <property type="match status" value="1"/>
</dbReference>
<dbReference type="GO" id="GO:0009847">
    <property type="term" value="P:spore germination"/>
    <property type="evidence" value="ECO:0007669"/>
    <property type="project" value="InterPro"/>
</dbReference>
<evidence type="ECO:0000313" key="12">
    <source>
        <dbReference type="Proteomes" id="UP001178662"/>
    </source>
</evidence>
<feature type="domain" description="Spore germination GerAC-like C-terminal" evidence="9">
    <location>
        <begin position="196"/>
        <end position="367"/>
    </location>
</feature>
<keyword evidence="6" id="KW-0564">Palmitate</keyword>
<dbReference type="EMBL" id="CP119317">
    <property type="protein sequence ID" value="WEK54109.1"/>
    <property type="molecule type" value="Genomic_DNA"/>
</dbReference>
<dbReference type="Gene3D" id="3.30.300.210">
    <property type="entry name" value="Nutrient germinant receptor protein C, domain 3"/>
    <property type="match status" value="1"/>
</dbReference>
<keyword evidence="7" id="KW-0449">Lipoprotein</keyword>
<dbReference type="InterPro" id="IPR038501">
    <property type="entry name" value="Spore_GerAC_C_sf"/>
</dbReference>
<evidence type="ECO:0000259" key="9">
    <source>
        <dbReference type="Pfam" id="PF05504"/>
    </source>
</evidence>
<dbReference type="GO" id="GO:0016020">
    <property type="term" value="C:membrane"/>
    <property type="evidence" value="ECO:0007669"/>
    <property type="project" value="UniProtKB-SubCell"/>
</dbReference>
<dbReference type="InterPro" id="IPR008844">
    <property type="entry name" value="Spore_GerAC-like"/>
</dbReference>
<keyword evidence="4 8" id="KW-0732">Signal</keyword>
<sequence>MRHIYLFYLLLSLSVVSGCVDQTNIEDISLSLMIGIDLDDNNNLVVSSSSPVFNKEAKQMEENNVVQAFSLRQSREQFDSMITALTSRGKVQVVLIGKRIVEHPGWFNLLDTFFRDGKNTTKSRVVLVDGSVADLIKFAPADKPRLPLYLLKLIDTAHKQNITVKTSLQELHREFNEKGMSPCITVLKKDGQIKITGTALLDRSGKYIMTLDANETKLLRILQHENHGTFPFTIRLPEQPNKGFFEENTMSFFPNILKTKTKVAFKDNGFIFDVQIKMGVVITERLFLYDAKNKTPELEKQIQEELQTQIEQLLDKIQGAKIDPIGLGLYARAYEYSDWKKVAESWDEAFSNAKVNVKVKVRIRAHGSTS</sequence>
<dbReference type="AlphaFoldDB" id="A0AA95EWE3"/>
<evidence type="ECO:0000256" key="6">
    <source>
        <dbReference type="ARBA" id="ARBA00023139"/>
    </source>
</evidence>
<gene>
    <name evidence="11" type="ORF">P0Y55_16345</name>
</gene>
<dbReference type="Proteomes" id="UP001178662">
    <property type="component" value="Chromosome"/>
</dbReference>
<feature type="signal peptide" evidence="8">
    <location>
        <begin position="1"/>
        <end position="17"/>
    </location>
</feature>
<protein>
    <submittedName>
        <fullName evidence="11">Ger(X)C family spore germination protein</fullName>
    </submittedName>
</protein>
<evidence type="ECO:0000256" key="5">
    <source>
        <dbReference type="ARBA" id="ARBA00023136"/>
    </source>
</evidence>
<dbReference type="PANTHER" id="PTHR35789:SF1">
    <property type="entry name" value="SPORE GERMINATION PROTEIN B3"/>
    <property type="match status" value="1"/>
</dbReference>
<proteinExistence type="inferred from homology"/>
<accession>A0AA95EWE3</accession>
<dbReference type="InterPro" id="IPR046953">
    <property type="entry name" value="Spore_GerAC-like_C"/>
</dbReference>
<dbReference type="PROSITE" id="PS51257">
    <property type="entry name" value="PROKAR_LIPOPROTEIN"/>
    <property type="match status" value="1"/>
</dbReference>